<dbReference type="EMBL" id="AKGD01000001">
    <property type="protein sequence ID" value="EIT71216.1"/>
    <property type="molecule type" value="Genomic_DNA"/>
</dbReference>
<name>I8I4M5_9GAMM</name>
<protein>
    <submittedName>
        <fullName evidence="1">Uncharacterized protein</fullName>
    </submittedName>
</protein>
<dbReference type="AlphaFoldDB" id="I8I4M5"/>
<proteinExistence type="predicted"/>
<sequence>MTLRRKQQGIRNEWSLYSSATMKYQATAASFRWNMSGAF</sequence>
<dbReference type="Proteomes" id="UP000003704">
    <property type="component" value="Unassembled WGS sequence"/>
</dbReference>
<evidence type="ECO:0000313" key="2">
    <source>
        <dbReference type="Proteomes" id="UP000003704"/>
    </source>
</evidence>
<accession>I8I4M5</accession>
<keyword evidence="2" id="KW-1185">Reference proteome</keyword>
<gene>
    <name evidence="1" type="ORF">WQQ_13530</name>
</gene>
<evidence type="ECO:0000313" key="1">
    <source>
        <dbReference type="EMBL" id="EIT71216.1"/>
    </source>
</evidence>
<reference evidence="1 2" key="1">
    <citation type="journal article" date="2012" name="J. Bacteriol.">
        <title>Genome Sequence of n-Alkane-Degrading Hydrocarboniphaga effusa Strain AP103T (ATCC BAA-332T).</title>
        <authorList>
            <person name="Chang H.K."/>
            <person name="Zylstra G.J."/>
            <person name="Chae J.C."/>
        </authorList>
    </citation>
    <scope>NUCLEOTIDE SEQUENCE [LARGE SCALE GENOMIC DNA]</scope>
    <source>
        <strain evidence="1 2">AP103</strain>
    </source>
</reference>
<organism evidence="1 2">
    <name type="scientific">Hydrocarboniphaga effusa AP103</name>
    <dbReference type="NCBI Taxonomy" id="1172194"/>
    <lineage>
        <taxon>Bacteria</taxon>
        <taxon>Pseudomonadati</taxon>
        <taxon>Pseudomonadota</taxon>
        <taxon>Gammaproteobacteria</taxon>
        <taxon>Nevskiales</taxon>
        <taxon>Nevskiaceae</taxon>
        <taxon>Hydrocarboniphaga</taxon>
    </lineage>
</organism>
<comment type="caution">
    <text evidence="1">The sequence shown here is derived from an EMBL/GenBank/DDBJ whole genome shotgun (WGS) entry which is preliminary data.</text>
</comment>